<feature type="region of interest" description="Disordered" evidence="1">
    <location>
        <begin position="146"/>
        <end position="176"/>
    </location>
</feature>
<comment type="caution">
    <text evidence="2">The sequence shown here is derived from an EMBL/GenBank/DDBJ whole genome shotgun (WGS) entry which is preliminary data.</text>
</comment>
<evidence type="ECO:0000313" key="3">
    <source>
        <dbReference type="Proteomes" id="UP001396334"/>
    </source>
</evidence>
<evidence type="ECO:0000313" key="2">
    <source>
        <dbReference type="EMBL" id="KAK9020408.1"/>
    </source>
</evidence>
<name>A0ABR2S5S9_9ROSI</name>
<reference evidence="2 3" key="1">
    <citation type="journal article" date="2024" name="G3 (Bethesda)">
        <title>Genome assembly of Hibiscus sabdariffa L. provides insights into metabolisms of medicinal natural products.</title>
        <authorList>
            <person name="Kim T."/>
        </authorList>
    </citation>
    <scope>NUCLEOTIDE SEQUENCE [LARGE SCALE GENOMIC DNA]</scope>
    <source>
        <strain evidence="2">TK-2024</strain>
        <tissue evidence="2">Old leaves</tissue>
    </source>
</reference>
<keyword evidence="3" id="KW-1185">Reference proteome</keyword>
<evidence type="ECO:0000256" key="1">
    <source>
        <dbReference type="SAM" id="MobiDB-lite"/>
    </source>
</evidence>
<dbReference type="Proteomes" id="UP001396334">
    <property type="component" value="Unassembled WGS sequence"/>
</dbReference>
<proteinExistence type="predicted"/>
<dbReference type="EMBL" id="JBBPBN010000016">
    <property type="protein sequence ID" value="KAK9020408.1"/>
    <property type="molecule type" value="Genomic_DNA"/>
</dbReference>
<gene>
    <name evidence="2" type="ORF">V6N11_010432</name>
</gene>
<organism evidence="2 3">
    <name type="scientific">Hibiscus sabdariffa</name>
    <name type="common">roselle</name>
    <dbReference type="NCBI Taxonomy" id="183260"/>
    <lineage>
        <taxon>Eukaryota</taxon>
        <taxon>Viridiplantae</taxon>
        <taxon>Streptophyta</taxon>
        <taxon>Embryophyta</taxon>
        <taxon>Tracheophyta</taxon>
        <taxon>Spermatophyta</taxon>
        <taxon>Magnoliopsida</taxon>
        <taxon>eudicotyledons</taxon>
        <taxon>Gunneridae</taxon>
        <taxon>Pentapetalae</taxon>
        <taxon>rosids</taxon>
        <taxon>malvids</taxon>
        <taxon>Malvales</taxon>
        <taxon>Malvaceae</taxon>
        <taxon>Malvoideae</taxon>
        <taxon>Hibiscus</taxon>
    </lineage>
</organism>
<feature type="compositionally biased region" description="Low complexity" evidence="1">
    <location>
        <begin position="163"/>
        <end position="176"/>
    </location>
</feature>
<accession>A0ABR2S5S9</accession>
<sequence>MMVLAHRNNHRSSVNGSVGDARRFEPSCEVFGTAFGDSDQIFGENGGRARERRPWTVGKRRRRRCEGRSGRFSPNPLILEQAKLPNPCSIADSRRAGPNGLWVEDASMAASETGGGSSVVAKRLGQRSATPIRYLERREVGLVNGGLGPSESGYGDGARGEGSAARAHSSSLSLIC</sequence>
<protein>
    <submittedName>
        <fullName evidence="2">Uncharacterized protein</fullName>
    </submittedName>
</protein>